<dbReference type="InterPro" id="IPR051179">
    <property type="entry name" value="WD_repeat_multifunction"/>
</dbReference>
<dbReference type="PRINTS" id="PR00320">
    <property type="entry name" value="GPROTEINBRPT"/>
</dbReference>
<dbReference type="PANTHER" id="PTHR19857">
    <property type="entry name" value="MITOCHONDRIAL DIVISION PROTEIN 1-RELATED"/>
    <property type="match status" value="1"/>
</dbReference>
<evidence type="ECO:0000256" key="3">
    <source>
        <dbReference type="PROSITE-ProRule" id="PRU00221"/>
    </source>
</evidence>
<evidence type="ECO:0000256" key="1">
    <source>
        <dbReference type="ARBA" id="ARBA00022574"/>
    </source>
</evidence>
<dbReference type="InterPro" id="IPR036322">
    <property type="entry name" value="WD40_repeat_dom_sf"/>
</dbReference>
<name>A0AAW2ZQ53_9EUKA</name>
<evidence type="ECO:0000259" key="5">
    <source>
        <dbReference type="Pfam" id="PF23389"/>
    </source>
</evidence>
<protein>
    <submittedName>
        <fullName evidence="6">Dynein assembly factor</fullName>
    </submittedName>
</protein>
<dbReference type="Pfam" id="PF23389">
    <property type="entry name" value="Beta-prop_WDR19_1st"/>
    <property type="match status" value="1"/>
</dbReference>
<dbReference type="SUPFAM" id="SSF50978">
    <property type="entry name" value="WD40 repeat-like"/>
    <property type="match status" value="1"/>
</dbReference>
<dbReference type="InterPro" id="IPR001680">
    <property type="entry name" value="WD40_rpt"/>
</dbReference>
<organism evidence="6 7">
    <name type="scientific">Acrasis kona</name>
    <dbReference type="NCBI Taxonomy" id="1008807"/>
    <lineage>
        <taxon>Eukaryota</taxon>
        <taxon>Discoba</taxon>
        <taxon>Heterolobosea</taxon>
        <taxon>Tetramitia</taxon>
        <taxon>Eutetramitia</taxon>
        <taxon>Acrasidae</taxon>
        <taxon>Acrasis</taxon>
    </lineage>
</organism>
<feature type="repeat" description="WD" evidence="3">
    <location>
        <begin position="305"/>
        <end position="352"/>
    </location>
</feature>
<dbReference type="PROSITE" id="PS50082">
    <property type="entry name" value="WD_REPEATS_2"/>
    <property type="match status" value="4"/>
</dbReference>
<dbReference type="InterPro" id="IPR015943">
    <property type="entry name" value="WD40/YVTN_repeat-like_dom_sf"/>
</dbReference>
<dbReference type="InterPro" id="IPR019775">
    <property type="entry name" value="WD40_repeat_CS"/>
</dbReference>
<keyword evidence="2" id="KW-0677">Repeat</keyword>
<evidence type="ECO:0000256" key="4">
    <source>
        <dbReference type="SAM" id="MobiDB-lite"/>
    </source>
</evidence>
<feature type="domain" description="WDR19 first beta-propeller" evidence="5">
    <location>
        <begin position="138"/>
        <end position="253"/>
    </location>
</feature>
<dbReference type="InterPro" id="IPR057855">
    <property type="entry name" value="Beta-prop_WDR19_1st"/>
</dbReference>
<feature type="repeat" description="WD" evidence="3">
    <location>
        <begin position="217"/>
        <end position="258"/>
    </location>
</feature>
<feature type="compositionally biased region" description="Acidic residues" evidence="4">
    <location>
        <begin position="7"/>
        <end position="20"/>
    </location>
</feature>
<dbReference type="Gene3D" id="2.130.10.10">
    <property type="entry name" value="YVTN repeat-like/Quinoprotein amine dehydrogenase"/>
    <property type="match status" value="1"/>
</dbReference>
<keyword evidence="1 3" id="KW-0853">WD repeat</keyword>
<feature type="repeat" description="WD" evidence="3">
    <location>
        <begin position="133"/>
        <end position="174"/>
    </location>
</feature>
<evidence type="ECO:0000313" key="7">
    <source>
        <dbReference type="Proteomes" id="UP001431209"/>
    </source>
</evidence>
<dbReference type="SMART" id="SM00320">
    <property type="entry name" value="WD40"/>
    <property type="match status" value="8"/>
</dbReference>
<gene>
    <name evidence="6" type="ORF">AKO1_002571</name>
</gene>
<dbReference type="InterPro" id="IPR020472">
    <property type="entry name" value="WD40_PAC1"/>
</dbReference>
<dbReference type="Proteomes" id="UP001431209">
    <property type="component" value="Unassembled WGS sequence"/>
</dbReference>
<reference evidence="6 7" key="1">
    <citation type="submission" date="2024-03" db="EMBL/GenBank/DDBJ databases">
        <title>The Acrasis kona genome and developmental transcriptomes reveal deep origins of eukaryotic multicellular pathways.</title>
        <authorList>
            <person name="Sheikh S."/>
            <person name="Fu C.-J."/>
            <person name="Brown M.W."/>
            <person name="Baldauf S.L."/>
        </authorList>
    </citation>
    <scope>NUCLEOTIDE SEQUENCE [LARGE SCALE GENOMIC DNA]</scope>
    <source>
        <strain evidence="6 7">ATCC MYA-3509</strain>
    </source>
</reference>
<dbReference type="PROSITE" id="PS50294">
    <property type="entry name" value="WD_REPEATS_REGION"/>
    <property type="match status" value="3"/>
</dbReference>
<dbReference type="CDD" id="cd00200">
    <property type="entry name" value="WD40"/>
    <property type="match status" value="1"/>
</dbReference>
<evidence type="ECO:0000313" key="6">
    <source>
        <dbReference type="EMBL" id="KAL0490935.1"/>
    </source>
</evidence>
<accession>A0AAW2ZQ53</accession>
<dbReference type="PANTHER" id="PTHR19857:SF8">
    <property type="entry name" value="ANGIO-ASSOCIATED MIGRATORY CELL PROTEIN"/>
    <property type="match status" value="1"/>
</dbReference>
<proteinExistence type="predicted"/>
<keyword evidence="7" id="KW-1185">Reference proteome</keyword>
<feature type="repeat" description="WD" evidence="3">
    <location>
        <begin position="175"/>
        <end position="216"/>
    </location>
</feature>
<dbReference type="AlphaFoldDB" id="A0AAW2ZQ53"/>
<evidence type="ECO:0000256" key="2">
    <source>
        <dbReference type="ARBA" id="ARBA00022737"/>
    </source>
</evidence>
<feature type="compositionally biased region" description="Acidic residues" evidence="4">
    <location>
        <begin position="39"/>
        <end position="79"/>
    </location>
</feature>
<dbReference type="PROSITE" id="PS00678">
    <property type="entry name" value="WD_REPEATS_1"/>
    <property type="match status" value="2"/>
</dbReference>
<sequence length="429" mass="46984">MSGSENNQEDQYLDDDDDQWSDVTSDAGDNVVFEHDTDAIQEEIVLEDGEGGGFSDDDDDDVQTETGEEDDDGPVEDNSVDSYSEHTDFVCKVAVFNKRTDGYTLVATGSGDDTAHLFLFGNGKIQLESALVLSGHTDTVSDVQFNFNGEFLATAGYDNKVGIWDTKSGKLLHFLEGPGDTIDWIVWHPKGNLIACGSADGTAWLWNAKTQECLSVFAGHTGSITCGAWADDGKVLVTGGEDTTVKIWNPKTSECVHTFSGDLFCSAPITCIATHPYRHNVIACGSVDGTAILLNIETQKILTQLRGHQDSVEFISFNPSQETNMLRYGLATCGMDGKIVVWDMNSMKPQHVIQQNKGIVRVYFHQHIDAHPCIVTCSADRTVCTFDIRTGEIIKKATGHRNVILDMVITDKYAFTASDDSKCMIFIID</sequence>
<dbReference type="Pfam" id="PF00400">
    <property type="entry name" value="WD40"/>
    <property type="match status" value="2"/>
</dbReference>
<dbReference type="EMBL" id="JAOPGA020001736">
    <property type="protein sequence ID" value="KAL0490935.1"/>
    <property type="molecule type" value="Genomic_DNA"/>
</dbReference>
<feature type="region of interest" description="Disordered" evidence="4">
    <location>
        <begin position="1"/>
        <end position="81"/>
    </location>
</feature>
<comment type="caution">
    <text evidence="6">The sequence shown here is derived from an EMBL/GenBank/DDBJ whole genome shotgun (WGS) entry which is preliminary data.</text>
</comment>